<feature type="active site" description="Proton acceptor" evidence="2">
    <location>
        <position position="230"/>
    </location>
</feature>
<name>A0AAD3D7D1_9STRA</name>
<keyword evidence="2" id="KW-0442">Lipid degradation</keyword>
<dbReference type="GO" id="GO:0055088">
    <property type="term" value="P:lipid homeostasis"/>
    <property type="evidence" value="ECO:0007669"/>
    <property type="project" value="TreeGrafter"/>
</dbReference>
<evidence type="ECO:0000259" key="3">
    <source>
        <dbReference type="PROSITE" id="PS51635"/>
    </source>
</evidence>
<evidence type="ECO:0000256" key="1">
    <source>
        <dbReference type="ARBA" id="ARBA00023098"/>
    </source>
</evidence>
<dbReference type="GO" id="GO:0016020">
    <property type="term" value="C:membrane"/>
    <property type="evidence" value="ECO:0007669"/>
    <property type="project" value="TreeGrafter"/>
</dbReference>
<dbReference type="InterPro" id="IPR002641">
    <property type="entry name" value="PNPLA_dom"/>
</dbReference>
<evidence type="ECO:0000313" key="4">
    <source>
        <dbReference type="EMBL" id="GFH59262.1"/>
    </source>
</evidence>
<dbReference type="GO" id="GO:0005737">
    <property type="term" value="C:cytoplasm"/>
    <property type="evidence" value="ECO:0007669"/>
    <property type="project" value="TreeGrafter"/>
</dbReference>
<keyword evidence="2" id="KW-0378">Hydrolase</keyword>
<protein>
    <recommendedName>
        <fullName evidence="3">PNPLA domain-containing protein</fullName>
    </recommendedName>
</protein>
<dbReference type="AlphaFoldDB" id="A0AAD3D7D1"/>
<dbReference type="PANTHER" id="PTHR12406:SF7">
    <property type="entry name" value="PATATIN-LIKE PHOSPHOLIPASE DOMAIN-CONTAINING PROTEIN 4"/>
    <property type="match status" value="1"/>
</dbReference>
<dbReference type="PROSITE" id="PS51635">
    <property type="entry name" value="PNPLA"/>
    <property type="match status" value="1"/>
</dbReference>
<comment type="caution">
    <text evidence="2">Lacks conserved residue(s) required for the propagation of feature annotation.</text>
</comment>
<gene>
    <name evidence="4" type="ORF">CTEN210_15738</name>
</gene>
<dbReference type="Pfam" id="PF01734">
    <property type="entry name" value="Patatin"/>
    <property type="match status" value="1"/>
</dbReference>
<organism evidence="4 5">
    <name type="scientific">Chaetoceros tenuissimus</name>
    <dbReference type="NCBI Taxonomy" id="426638"/>
    <lineage>
        <taxon>Eukaryota</taxon>
        <taxon>Sar</taxon>
        <taxon>Stramenopiles</taxon>
        <taxon>Ochrophyta</taxon>
        <taxon>Bacillariophyta</taxon>
        <taxon>Coscinodiscophyceae</taxon>
        <taxon>Chaetocerotophycidae</taxon>
        <taxon>Chaetocerotales</taxon>
        <taxon>Chaetocerotaceae</taxon>
        <taxon>Chaetoceros</taxon>
    </lineage>
</organism>
<dbReference type="EMBL" id="BLLK01000062">
    <property type="protein sequence ID" value="GFH59262.1"/>
    <property type="molecule type" value="Genomic_DNA"/>
</dbReference>
<dbReference type="GO" id="GO:0005811">
    <property type="term" value="C:lipid droplet"/>
    <property type="evidence" value="ECO:0007669"/>
    <property type="project" value="TreeGrafter"/>
</dbReference>
<reference evidence="4 5" key="1">
    <citation type="journal article" date="2021" name="Sci. Rep.">
        <title>The genome of the diatom Chaetoceros tenuissimus carries an ancient integrated fragment of an extant virus.</title>
        <authorList>
            <person name="Hongo Y."/>
            <person name="Kimura K."/>
            <person name="Takaki Y."/>
            <person name="Yoshida Y."/>
            <person name="Baba S."/>
            <person name="Kobayashi G."/>
            <person name="Nagasaki K."/>
            <person name="Hano T."/>
            <person name="Tomaru Y."/>
        </authorList>
    </citation>
    <scope>NUCLEOTIDE SEQUENCE [LARGE SCALE GENOMIC DNA]</scope>
    <source>
        <strain evidence="4 5">NIES-3715</strain>
    </source>
</reference>
<dbReference type="GO" id="GO:0004806">
    <property type="term" value="F:triacylglycerol lipase activity"/>
    <property type="evidence" value="ECO:0007669"/>
    <property type="project" value="TreeGrafter"/>
</dbReference>
<accession>A0AAD3D7D1</accession>
<dbReference type="GO" id="GO:0019433">
    <property type="term" value="P:triglyceride catabolic process"/>
    <property type="evidence" value="ECO:0007669"/>
    <property type="project" value="TreeGrafter"/>
</dbReference>
<keyword evidence="1 2" id="KW-0443">Lipid metabolism</keyword>
<keyword evidence="5" id="KW-1185">Reference proteome</keyword>
<comment type="caution">
    <text evidence="4">The sequence shown here is derived from an EMBL/GenBank/DDBJ whole genome shotgun (WGS) entry which is preliminary data.</text>
</comment>
<feature type="short sequence motif" description="GXSXG" evidence="2">
    <location>
        <begin position="83"/>
        <end position="87"/>
    </location>
</feature>
<dbReference type="InterPro" id="IPR016035">
    <property type="entry name" value="Acyl_Trfase/lysoPLipase"/>
</dbReference>
<dbReference type="PANTHER" id="PTHR12406">
    <property type="entry name" value="CALCIUM-INDEPENDENT PHOSPHOLIPASE A2 IPLA2 -RELATED"/>
    <property type="match status" value="1"/>
</dbReference>
<feature type="active site" description="Nucleophile" evidence="2">
    <location>
        <position position="85"/>
    </location>
</feature>
<sequence length="339" mass="37542">MEASVIGLGSNISATHNIEHNIDRTLAIVEQPGDLPSMSSKFLTLRFSGCGHLITYHLGVSSIFLEEATKAKSKVPKVRAVSGSSAGAIAAVCFSMLPHRLEEFAEEFISERGRGLSILKRMLYEEENSQNSHPSGKNPTLSLGKKFVPPSMHIATTLCENGSHQLHTFSGCINNYSSISSAWTTDKILHTVKASCTIPQSFHPVDMFSKRSISYPDCDGIEIDGRYHVDGGIASPSPRTPRDRLEGSIPVIVSPISRGDPIMAWFSQKEREERISPVDNTQRLLPLSNLICKDDFEVKPSIQNLKALRIANGVCTSQELEEWYNKGVQDTRLFIEQWR</sequence>
<evidence type="ECO:0000313" key="5">
    <source>
        <dbReference type="Proteomes" id="UP001054902"/>
    </source>
</evidence>
<dbReference type="SUPFAM" id="SSF52151">
    <property type="entry name" value="FabD/lysophospholipase-like"/>
    <property type="match status" value="1"/>
</dbReference>
<dbReference type="Proteomes" id="UP001054902">
    <property type="component" value="Unassembled WGS sequence"/>
</dbReference>
<proteinExistence type="predicted"/>
<dbReference type="InterPro" id="IPR033562">
    <property type="entry name" value="PLPL"/>
</dbReference>
<evidence type="ECO:0000256" key="2">
    <source>
        <dbReference type="PROSITE-ProRule" id="PRU01161"/>
    </source>
</evidence>
<feature type="domain" description="PNPLA" evidence="3">
    <location>
        <begin position="45"/>
        <end position="243"/>
    </location>
</feature>
<feature type="short sequence motif" description="DGA/G" evidence="2">
    <location>
        <begin position="230"/>
        <end position="232"/>
    </location>
</feature>